<gene>
    <name evidence="1" type="ORF">CEV31_1377</name>
</gene>
<evidence type="ECO:0000313" key="2">
    <source>
        <dbReference type="Proteomes" id="UP000215590"/>
    </source>
</evidence>
<evidence type="ECO:0000313" key="1">
    <source>
        <dbReference type="EMBL" id="OYR19958.1"/>
    </source>
</evidence>
<name>A0A256FYW5_9HYPH</name>
<comment type="caution">
    <text evidence="1">The sequence shown here is derived from an EMBL/GenBank/DDBJ whole genome shotgun (WGS) entry which is preliminary data.</text>
</comment>
<sequence length="70" mass="7887">MVSEAQSEPASNMLFVLCYFQAPFTNPDTVPKHPTEYVHSSGFSSNFPSRVFKVNSKHMTGKFAAHRSFM</sequence>
<dbReference type="EMBL" id="NNRJ01000015">
    <property type="protein sequence ID" value="OYR19958.1"/>
    <property type="molecule type" value="Genomic_DNA"/>
</dbReference>
<dbReference type="AlphaFoldDB" id="A0A256FYW5"/>
<keyword evidence="2" id="KW-1185">Reference proteome</keyword>
<dbReference type="Proteomes" id="UP000215590">
    <property type="component" value="Unassembled WGS sequence"/>
</dbReference>
<accession>A0A256FYW5</accession>
<organism evidence="1 2">
    <name type="scientific">Brucella thiophenivorans</name>
    <dbReference type="NCBI Taxonomy" id="571255"/>
    <lineage>
        <taxon>Bacteria</taxon>
        <taxon>Pseudomonadati</taxon>
        <taxon>Pseudomonadota</taxon>
        <taxon>Alphaproteobacteria</taxon>
        <taxon>Hyphomicrobiales</taxon>
        <taxon>Brucellaceae</taxon>
        <taxon>Brucella/Ochrobactrum group</taxon>
        <taxon>Brucella</taxon>
    </lineage>
</organism>
<proteinExistence type="predicted"/>
<reference evidence="1 2" key="1">
    <citation type="submission" date="2017-07" db="EMBL/GenBank/DDBJ databases">
        <title>Phylogenetic study on the rhizospheric bacterium Ochrobactrum sp. A44.</title>
        <authorList>
            <person name="Krzyzanowska D.M."/>
            <person name="Ossowicki A."/>
            <person name="Rajewska M."/>
            <person name="Maciag T."/>
            <person name="Kaczynski Z."/>
            <person name="Czerwicka M."/>
            <person name="Jafra S."/>
        </authorList>
    </citation>
    <scope>NUCLEOTIDE SEQUENCE [LARGE SCALE GENOMIC DNA]</scope>
    <source>
        <strain evidence="1 2">DSM 7216</strain>
    </source>
</reference>
<protein>
    <submittedName>
        <fullName evidence="1">Uncharacterized protein</fullName>
    </submittedName>
</protein>